<sequence>MLVVFGVMMGAFNGTQNTVMSAFMLKNIAAVNRDNYMPAYVLILQMCVVIGFLISMLVKSTQFTTAFFGLGGLTVVAGVLGFWVNWQR</sequence>
<name>A0A3S4R039_9GAMM</name>
<feature type="transmembrane region" description="Helical" evidence="1">
    <location>
        <begin position="37"/>
        <end position="58"/>
    </location>
</feature>
<dbReference type="EMBL" id="LR134343">
    <property type="protein sequence ID" value="VEG12494.1"/>
    <property type="molecule type" value="Genomic_DNA"/>
</dbReference>
<gene>
    <name evidence="2" type="ORF">NCTC10297_00421</name>
</gene>
<keyword evidence="1" id="KW-1133">Transmembrane helix</keyword>
<accession>A0A3S4R039</accession>
<dbReference type="Proteomes" id="UP000274100">
    <property type="component" value="Chromosome"/>
</dbReference>
<keyword evidence="1" id="KW-0472">Membrane</keyword>
<protein>
    <submittedName>
        <fullName evidence="2">Uncharacterized protein</fullName>
    </submittedName>
</protein>
<proteinExistence type="predicted"/>
<feature type="transmembrane region" description="Helical" evidence="1">
    <location>
        <begin position="65"/>
        <end position="86"/>
    </location>
</feature>
<dbReference type="AlphaFoldDB" id="A0A3S4R039"/>
<dbReference type="KEGG" id="mcun:NCTC10297_00421"/>
<evidence type="ECO:0000313" key="2">
    <source>
        <dbReference type="EMBL" id="VEG12494.1"/>
    </source>
</evidence>
<evidence type="ECO:0000313" key="3">
    <source>
        <dbReference type="Proteomes" id="UP000274100"/>
    </source>
</evidence>
<reference evidence="2 3" key="1">
    <citation type="submission" date="2018-12" db="EMBL/GenBank/DDBJ databases">
        <authorList>
            <consortium name="Pathogen Informatics"/>
        </authorList>
    </citation>
    <scope>NUCLEOTIDE SEQUENCE [LARGE SCALE GENOMIC DNA]</scope>
    <source>
        <strain evidence="2 3">NCTC10297</strain>
    </source>
</reference>
<keyword evidence="1" id="KW-0812">Transmembrane</keyword>
<organism evidence="2 3">
    <name type="scientific">Moraxella cuniculi</name>
    <dbReference type="NCBI Taxonomy" id="34061"/>
    <lineage>
        <taxon>Bacteria</taxon>
        <taxon>Pseudomonadati</taxon>
        <taxon>Pseudomonadota</taxon>
        <taxon>Gammaproteobacteria</taxon>
        <taxon>Moraxellales</taxon>
        <taxon>Moraxellaceae</taxon>
        <taxon>Moraxella</taxon>
    </lineage>
</organism>
<evidence type="ECO:0000256" key="1">
    <source>
        <dbReference type="SAM" id="Phobius"/>
    </source>
</evidence>